<evidence type="ECO:0000256" key="3">
    <source>
        <dbReference type="SAM" id="MobiDB-lite"/>
    </source>
</evidence>
<dbReference type="PANTHER" id="PTHR47309">
    <property type="entry name" value="T-CELL SURFACE GLYCOPROTEIN CD5"/>
    <property type="match status" value="1"/>
</dbReference>
<reference evidence="6" key="1">
    <citation type="submission" date="2021-09" db="EMBL/GenBank/DDBJ databases">
        <title>The genome of Mauremys mutica provides insights into the evolution of semi-aquatic lifestyle.</title>
        <authorList>
            <person name="Gong S."/>
            <person name="Gao Y."/>
        </authorList>
    </citation>
    <scope>NUCLEOTIDE SEQUENCE</scope>
    <source>
        <strain evidence="6">MM-2020</strain>
        <tissue evidence="6">Muscle</tissue>
    </source>
</reference>
<dbReference type="Pfam" id="PF00530">
    <property type="entry name" value="SRCR"/>
    <property type="match status" value="1"/>
</dbReference>
<dbReference type="GO" id="GO:0005886">
    <property type="term" value="C:plasma membrane"/>
    <property type="evidence" value="ECO:0007669"/>
    <property type="project" value="TreeGrafter"/>
</dbReference>
<feature type="region of interest" description="Disordered" evidence="3">
    <location>
        <begin position="664"/>
        <end position="686"/>
    </location>
</feature>
<name>A0A9D3X3G3_9SAUR</name>
<dbReference type="InterPro" id="IPR036772">
    <property type="entry name" value="SRCR-like_dom_sf"/>
</dbReference>
<dbReference type="Gene3D" id="3.10.250.10">
    <property type="entry name" value="SRCR-like domain"/>
    <property type="match status" value="3"/>
</dbReference>
<feature type="compositionally biased region" description="Low complexity" evidence="3">
    <location>
        <begin position="702"/>
        <end position="711"/>
    </location>
</feature>
<feature type="domain" description="SRCR" evidence="5">
    <location>
        <begin position="507"/>
        <end position="595"/>
    </location>
</feature>
<accession>A0A9D3X3G3</accession>
<feature type="domain" description="SRCR" evidence="5">
    <location>
        <begin position="285"/>
        <end position="377"/>
    </location>
</feature>
<evidence type="ECO:0000256" key="1">
    <source>
        <dbReference type="ARBA" id="ARBA00023157"/>
    </source>
</evidence>
<keyword evidence="7" id="KW-1185">Reference proteome</keyword>
<feature type="region of interest" description="Disordered" evidence="3">
    <location>
        <begin position="226"/>
        <end position="250"/>
    </location>
</feature>
<dbReference type="EMBL" id="JAHDVG010000483">
    <property type="protein sequence ID" value="KAH1172067.1"/>
    <property type="molecule type" value="Genomic_DNA"/>
</dbReference>
<dbReference type="PRINTS" id="PR00258">
    <property type="entry name" value="SPERACTRCPTR"/>
</dbReference>
<feature type="region of interest" description="Disordered" evidence="3">
    <location>
        <begin position="379"/>
        <end position="398"/>
    </location>
</feature>
<feature type="compositionally biased region" description="Polar residues" evidence="3">
    <location>
        <begin position="7"/>
        <end position="17"/>
    </location>
</feature>
<feature type="region of interest" description="Disordered" evidence="3">
    <location>
        <begin position="698"/>
        <end position="722"/>
    </location>
</feature>
<dbReference type="SUPFAM" id="SSF56487">
    <property type="entry name" value="SRCR-like"/>
    <property type="match status" value="3"/>
</dbReference>
<dbReference type="PROSITE" id="PS50287">
    <property type="entry name" value="SRCR_2"/>
    <property type="match status" value="3"/>
</dbReference>
<keyword evidence="4" id="KW-0472">Membrane</keyword>
<dbReference type="InterPro" id="IPR001190">
    <property type="entry name" value="SRCR"/>
</dbReference>
<keyword evidence="4" id="KW-1133">Transmembrane helix</keyword>
<evidence type="ECO:0000259" key="5">
    <source>
        <dbReference type="PROSITE" id="PS50287"/>
    </source>
</evidence>
<dbReference type="PANTHER" id="PTHR47309:SF1">
    <property type="entry name" value="T-CELL SURFACE GLYCOPROTEIN CD5"/>
    <property type="match status" value="1"/>
</dbReference>
<gene>
    <name evidence="6" type="ORF">KIL84_007685</name>
</gene>
<feature type="compositionally biased region" description="Polar residues" evidence="3">
    <location>
        <begin position="230"/>
        <end position="241"/>
    </location>
</feature>
<feature type="region of interest" description="Disordered" evidence="3">
    <location>
        <begin position="1"/>
        <end position="28"/>
    </location>
</feature>
<evidence type="ECO:0000256" key="2">
    <source>
        <dbReference type="PROSITE-ProRule" id="PRU00196"/>
    </source>
</evidence>
<proteinExistence type="predicted"/>
<dbReference type="SMART" id="SM00202">
    <property type="entry name" value="SR"/>
    <property type="match status" value="2"/>
</dbReference>
<feature type="transmembrane region" description="Helical" evidence="4">
    <location>
        <begin position="602"/>
        <end position="629"/>
    </location>
</feature>
<feature type="domain" description="SRCR" evidence="5">
    <location>
        <begin position="400"/>
        <end position="500"/>
    </location>
</feature>
<keyword evidence="1 2" id="KW-1015">Disulfide bond</keyword>
<dbReference type="InterPro" id="IPR003566">
    <property type="entry name" value="Tcell_CD5"/>
</dbReference>
<comment type="caution">
    <text evidence="2">Lacks conserved residue(s) required for the propagation of feature annotation.</text>
</comment>
<sequence length="722" mass="78602">MGWYPKSVQNSDGNSSIREGRKKDGLQHLPDSYDGDGWAYAPRPSHAAITTAVRAWSGCTGNLRPSASCFYGIAIRPSLDSLLRPSCPRPRPSLGAKGGFKPFYLGLGRGSARQGQPLGAGVPALYADGPRIEPRGISPVALLTAVGLESLGHTAGQHSLPFLGTRCFWAYIAARLDNLLPIPTPAGFSQAVGWQGLAPLSEEIWLPFESQFLVSVEAAQVAEPAGVQTPARSAPSSQIQTGWRRERPGPMGVQQPAFTSLILVGMWVTSCLGGEGQNPAEKWGMRLTGSGCRCSGLLEVKHSGSWARVCSSVWNQITKMVCAELGCGSPSSEVLQLDSKQKFMERMMPNCRANGTTLRNCRWEKSNCTQDATVVCKEPEKTTTAPPPTTTPEPTGSPRLQLVDERFHCSGFVELYMGGHSGTVQSSPKNTMELARWVCPKVGCGDALDQKEWPFFMKNESRHLPVRWEMVASCGSDSIPDCFKRTRNSQDNLPAFVICSGFQPRVMRGLGDSQSPCEGVMKVFHKGKWEVLCDSSSWKKSREEQVCQELQCGKLSLSVQVPGAKTRGMSCSQEHLQECSTFKRATCSKTRITCQNFKPAGVGAGTIVSILLALILLGVLIIICGPPAFKKLQIKYAKKQQRQWIGPTGLQQNVSFHRNSTVTLRPRQEGQGAQGEDNDYSQTPKKNSYLSAYPALEGAIRSSNPPDNSSDSDYDLHSARRL</sequence>
<feature type="disulfide bond" evidence="2">
    <location>
        <begin position="351"/>
        <end position="361"/>
    </location>
</feature>
<dbReference type="PRINTS" id="PR01409">
    <property type="entry name" value="TCELLCD5"/>
</dbReference>
<organism evidence="6 7">
    <name type="scientific">Mauremys mutica</name>
    <name type="common">yellowpond turtle</name>
    <dbReference type="NCBI Taxonomy" id="74926"/>
    <lineage>
        <taxon>Eukaryota</taxon>
        <taxon>Metazoa</taxon>
        <taxon>Chordata</taxon>
        <taxon>Craniata</taxon>
        <taxon>Vertebrata</taxon>
        <taxon>Euteleostomi</taxon>
        <taxon>Archelosauria</taxon>
        <taxon>Testudinata</taxon>
        <taxon>Testudines</taxon>
        <taxon>Cryptodira</taxon>
        <taxon>Durocryptodira</taxon>
        <taxon>Testudinoidea</taxon>
        <taxon>Geoemydidae</taxon>
        <taxon>Geoemydinae</taxon>
        <taxon>Mauremys</taxon>
    </lineage>
</organism>
<dbReference type="AlphaFoldDB" id="A0A9D3X3G3"/>
<dbReference type="GO" id="GO:0031295">
    <property type="term" value="P:T cell costimulation"/>
    <property type="evidence" value="ECO:0007669"/>
    <property type="project" value="TreeGrafter"/>
</dbReference>
<dbReference type="Proteomes" id="UP000827986">
    <property type="component" value="Unassembled WGS sequence"/>
</dbReference>
<evidence type="ECO:0000313" key="6">
    <source>
        <dbReference type="EMBL" id="KAH1172067.1"/>
    </source>
</evidence>
<evidence type="ECO:0000256" key="4">
    <source>
        <dbReference type="SAM" id="Phobius"/>
    </source>
</evidence>
<evidence type="ECO:0000313" key="7">
    <source>
        <dbReference type="Proteomes" id="UP000827986"/>
    </source>
</evidence>
<protein>
    <recommendedName>
        <fullName evidence="5">SRCR domain-containing protein</fullName>
    </recommendedName>
</protein>
<comment type="caution">
    <text evidence="6">The sequence shown here is derived from an EMBL/GenBank/DDBJ whole genome shotgun (WGS) entry which is preliminary data.</text>
</comment>
<keyword evidence="4" id="KW-0812">Transmembrane</keyword>